<evidence type="ECO:0000256" key="5">
    <source>
        <dbReference type="ARBA" id="ARBA00022692"/>
    </source>
</evidence>
<organism evidence="15 16">
    <name type="scientific">Strigamia maritima</name>
    <name type="common">European centipede</name>
    <name type="synonym">Geophilus maritimus</name>
    <dbReference type="NCBI Taxonomy" id="126957"/>
    <lineage>
        <taxon>Eukaryota</taxon>
        <taxon>Metazoa</taxon>
        <taxon>Ecdysozoa</taxon>
        <taxon>Arthropoda</taxon>
        <taxon>Myriapoda</taxon>
        <taxon>Chilopoda</taxon>
        <taxon>Pleurostigmophora</taxon>
        <taxon>Geophilomorpha</taxon>
        <taxon>Linotaeniidae</taxon>
        <taxon>Strigamia</taxon>
    </lineage>
</organism>
<dbReference type="STRING" id="126957.T1JN26"/>
<dbReference type="GO" id="GO:0005886">
    <property type="term" value="C:plasma membrane"/>
    <property type="evidence" value="ECO:0007669"/>
    <property type="project" value="UniProtKB-SubCell"/>
</dbReference>
<comment type="subcellular location">
    <subcellularLocation>
        <location evidence="1">Cell membrane</location>
        <topology evidence="1">Multi-pass membrane protein</topology>
    </subcellularLocation>
</comment>
<name>T1JN26_STRMM</name>
<reference evidence="16" key="1">
    <citation type="submission" date="2011-05" db="EMBL/GenBank/DDBJ databases">
        <authorList>
            <person name="Richards S.R."/>
            <person name="Qu J."/>
            <person name="Jiang H."/>
            <person name="Jhangiani S.N."/>
            <person name="Agravi P."/>
            <person name="Goodspeed R."/>
            <person name="Gross S."/>
            <person name="Mandapat C."/>
            <person name="Jackson L."/>
            <person name="Mathew T."/>
            <person name="Pu L."/>
            <person name="Thornton R."/>
            <person name="Saada N."/>
            <person name="Wilczek-Boney K.B."/>
            <person name="Lee S."/>
            <person name="Kovar C."/>
            <person name="Wu Y."/>
            <person name="Scherer S.E."/>
            <person name="Worley K.C."/>
            <person name="Muzny D.M."/>
            <person name="Gibbs R."/>
        </authorList>
    </citation>
    <scope>NUCLEOTIDE SEQUENCE</scope>
    <source>
        <strain evidence="16">Brora</strain>
    </source>
</reference>
<dbReference type="PANTHER" id="PTHR12424:SF8">
    <property type="entry name" value="PROTEIN TWEETY"/>
    <property type="match status" value="1"/>
</dbReference>
<dbReference type="InterPro" id="IPR006990">
    <property type="entry name" value="Tweety"/>
</dbReference>
<keyword evidence="10" id="KW-0325">Glycoprotein</keyword>
<evidence type="ECO:0000313" key="15">
    <source>
        <dbReference type="EnsemblMetazoa" id="SMAR015255-PA"/>
    </source>
</evidence>
<protein>
    <recommendedName>
        <fullName evidence="13">Protein tweety homolog</fullName>
    </recommendedName>
</protein>
<accession>T1JN26</accession>
<evidence type="ECO:0000256" key="3">
    <source>
        <dbReference type="ARBA" id="ARBA00022448"/>
    </source>
</evidence>
<sequence>MSSGALGLGFYGNHEAHTGIEMFETTMRTIKGVIVAVRNETMFIKNTLEVNTEPELDTLDQIFRRSIGNSSVQESLKHAVDSMRTDVHNGTQNIVRINRRLQQLNLDSVVNLTHQVEVIRWPSTMAVLSVFALFCIILIIGICRNSRSTLIAFTVLGLLAVILNWLLVSVYVSSCVALGDLCVGPDALIYNQAGNVLDKTIVNYYMDCPDGRENPFTKAIGQGQQNVDNVESKLQFIARNAKSFYPEILLNQVINSLRSHLEVTERVLANLSALLDCKDMHKQYERAVVSICTPTLNGAAFMLIAAAGAGLAFILLIWISAHTWMYIRKRVVCAESDYVQVDEQDPFLPSSAVMAQSSASSRRSRDPQIVGRPRHTPPHTPPFPGAYNGRIPRGSEDHMSMHGRFTPPPSG</sequence>
<keyword evidence="9 13" id="KW-0869">Chloride channel</keyword>
<feature type="compositionally biased region" description="Low complexity" evidence="14">
    <location>
        <begin position="352"/>
        <end position="361"/>
    </location>
</feature>
<proteinExistence type="inferred from homology"/>
<keyword evidence="5 13" id="KW-0812">Transmembrane</keyword>
<dbReference type="EMBL" id="JH431950">
    <property type="status" value="NOT_ANNOTATED_CDS"/>
    <property type="molecule type" value="Genomic_DNA"/>
</dbReference>
<evidence type="ECO:0000256" key="14">
    <source>
        <dbReference type="SAM" id="MobiDB-lite"/>
    </source>
</evidence>
<dbReference type="GO" id="GO:0005229">
    <property type="term" value="F:intracellularly calcium-gated chloride channel activity"/>
    <property type="evidence" value="ECO:0007669"/>
    <property type="project" value="TreeGrafter"/>
</dbReference>
<evidence type="ECO:0000256" key="12">
    <source>
        <dbReference type="ARBA" id="ARBA00023303"/>
    </source>
</evidence>
<comment type="caution">
    <text evidence="13">Lacks conserved residue(s) required for the propagation of feature annotation.</text>
</comment>
<keyword evidence="6 13" id="KW-1133">Transmembrane helix</keyword>
<reference evidence="15" key="2">
    <citation type="submission" date="2015-02" db="UniProtKB">
        <authorList>
            <consortium name="EnsemblMetazoa"/>
        </authorList>
    </citation>
    <scope>IDENTIFICATION</scope>
</reference>
<comment type="similarity">
    <text evidence="2 13">Belongs to the tweety family.</text>
</comment>
<dbReference type="Pfam" id="PF04906">
    <property type="entry name" value="Tweety"/>
    <property type="match status" value="1"/>
</dbReference>
<keyword evidence="12 13" id="KW-0407">Ion channel</keyword>
<keyword evidence="16" id="KW-1185">Reference proteome</keyword>
<evidence type="ECO:0000256" key="6">
    <source>
        <dbReference type="ARBA" id="ARBA00022989"/>
    </source>
</evidence>
<dbReference type="OMA" id="ASYIEYY"/>
<dbReference type="GO" id="GO:0072320">
    <property type="term" value="F:volume-sensitive chloride channel activity"/>
    <property type="evidence" value="ECO:0007669"/>
    <property type="project" value="TreeGrafter"/>
</dbReference>
<evidence type="ECO:0000256" key="9">
    <source>
        <dbReference type="ARBA" id="ARBA00023173"/>
    </source>
</evidence>
<evidence type="ECO:0000256" key="1">
    <source>
        <dbReference type="ARBA" id="ARBA00004651"/>
    </source>
</evidence>
<comment type="function">
    <text evidence="13">Probable chloride channel.</text>
</comment>
<keyword evidence="4" id="KW-1003">Cell membrane</keyword>
<evidence type="ECO:0000313" key="16">
    <source>
        <dbReference type="Proteomes" id="UP000014500"/>
    </source>
</evidence>
<dbReference type="GO" id="GO:0034707">
    <property type="term" value="C:chloride channel complex"/>
    <property type="evidence" value="ECO:0007669"/>
    <property type="project" value="UniProtKB-UniRule"/>
</dbReference>
<evidence type="ECO:0000256" key="2">
    <source>
        <dbReference type="ARBA" id="ARBA00009849"/>
    </source>
</evidence>
<evidence type="ECO:0000256" key="8">
    <source>
        <dbReference type="ARBA" id="ARBA00023136"/>
    </source>
</evidence>
<feature type="transmembrane region" description="Helical" evidence="13">
    <location>
        <begin position="121"/>
        <end position="143"/>
    </location>
</feature>
<keyword evidence="8 13" id="KW-0472">Membrane</keyword>
<evidence type="ECO:0000256" key="7">
    <source>
        <dbReference type="ARBA" id="ARBA00023065"/>
    </source>
</evidence>
<evidence type="ECO:0000256" key="13">
    <source>
        <dbReference type="RuleBase" id="RU361114"/>
    </source>
</evidence>
<keyword evidence="11 13" id="KW-0868">Chloride</keyword>
<dbReference type="Proteomes" id="UP000014500">
    <property type="component" value="Unassembled WGS sequence"/>
</dbReference>
<keyword evidence="3 13" id="KW-0813">Transport</keyword>
<feature type="transmembrane region" description="Helical" evidence="13">
    <location>
        <begin position="150"/>
        <end position="172"/>
    </location>
</feature>
<feature type="transmembrane region" description="Helical" evidence="13">
    <location>
        <begin position="299"/>
        <end position="321"/>
    </location>
</feature>
<feature type="region of interest" description="Disordered" evidence="14">
    <location>
        <begin position="352"/>
        <end position="411"/>
    </location>
</feature>
<dbReference type="PANTHER" id="PTHR12424">
    <property type="entry name" value="TWEETY-RELATED"/>
    <property type="match status" value="1"/>
</dbReference>
<evidence type="ECO:0000256" key="10">
    <source>
        <dbReference type="ARBA" id="ARBA00023180"/>
    </source>
</evidence>
<dbReference type="EnsemblMetazoa" id="SMAR015255-RA">
    <property type="protein sequence ID" value="SMAR015255-PA"/>
    <property type="gene ID" value="SMAR015255"/>
</dbReference>
<dbReference type="PhylomeDB" id="T1JN26"/>
<dbReference type="eggNOG" id="KOG4433">
    <property type="taxonomic scope" value="Eukaryota"/>
</dbReference>
<evidence type="ECO:0000256" key="11">
    <source>
        <dbReference type="ARBA" id="ARBA00023214"/>
    </source>
</evidence>
<dbReference type="AlphaFoldDB" id="T1JN26"/>
<dbReference type="HOGENOM" id="CLU_023758_0_1_1"/>
<evidence type="ECO:0000256" key="4">
    <source>
        <dbReference type="ARBA" id="ARBA00022475"/>
    </source>
</evidence>
<keyword evidence="7 13" id="KW-0406">Ion transport</keyword>